<keyword evidence="2" id="KW-1185">Reference proteome</keyword>
<evidence type="ECO:0000313" key="2">
    <source>
        <dbReference type="Proteomes" id="UP000308600"/>
    </source>
</evidence>
<gene>
    <name evidence="1" type="ORF">BDN72DRAFT_888816</name>
</gene>
<protein>
    <submittedName>
        <fullName evidence="1">Uncharacterized protein</fullName>
    </submittedName>
</protein>
<accession>A0ACD3AQB8</accession>
<organism evidence="1 2">
    <name type="scientific">Pluteus cervinus</name>
    <dbReference type="NCBI Taxonomy" id="181527"/>
    <lineage>
        <taxon>Eukaryota</taxon>
        <taxon>Fungi</taxon>
        <taxon>Dikarya</taxon>
        <taxon>Basidiomycota</taxon>
        <taxon>Agaricomycotina</taxon>
        <taxon>Agaricomycetes</taxon>
        <taxon>Agaricomycetidae</taxon>
        <taxon>Agaricales</taxon>
        <taxon>Pluteineae</taxon>
        <taxon>Pluteaceae</taxon>
        <taxon>Pluteus</taxon>
    </lineage>
</organism>
<evidence type="ECO:0000313" key="1">
    <source>
        <dbReference type="EMBL" id="TFK67700.1"/>
    </source>
</evidence>
<proteinExistence type="predicted"/>
<sequence length="238" mass="25682">MSTAQLRAFLHAASGHDTQQKLLALLRETAQPVAVVTSFMTGPPGSSARSKRVFHGATLSSFTSIAMDPHPLVTFALRLPSRMATALESAEPDAPSHMVVNLLCAEQAALAVKFSRPDLYPEPFKSAPYTLTEEGLPVLEGSLGALSCKLVSSPLPLHDLQYLRQYGKSTGTASCKGRSLEDGVTSELFIAQVVRVEDLPMSEGQQDAPRTLPLLYHRRGYTSCQGLHSYTKSSQNPT</sequence>
<name>A0ACD3AQB8_9AGAR</name>
<dbReference type="Proteomes" id="UP000308600">
    <property type="component" value="Unassembled WGS sequence"/>
</dbReference>
<reference evidence="1 2" key="1">
    <citation type="journal article" date="2019" name="Nat. Ecol. Evol.">
        <title>Megaphylogeny resolves global patterns of mushroom evolution.</title>
        <authorList>
            <person name="Varga T."/>
            <person name="Krizsan K."/>
            <person name="Foldi C."/>
            <person name="Dima B."/>
            <person name="Sanchez-Garcia M."/>
            <person name="Sanchez-Ramirez S."/>
            <person name="Szollosi G.J."/>
            <person name="Szarkandi J.G."/>
            <person name="Papp V."/>
            <person name="Albert L."/>
            <person name="Andreopoulos W."/>
            <person name="Angelini C."/>
            <person name="Antonin V."/>
            <person name="Barry K.W."/>
            <person name="Bougher N.L."/>
            <person name="Buchanan P."/>
            <person name="Buyck B."/>
            <person name="Bense V."/>
            <person name="Catcheside P."/>
            <person name="Chovatia M."/>
            <person name="Cooper J."/>
            <person name="Damon W."/>
            <person name="Desjardin D."/>
            <person name="Finy P."/>
            <person name="Geml J."/>
            <person name="Haridas S."/>
            <person name="Hughes K."/>
            <person name="Justo A."/>
            <person name="Karasinski D."/>
            <person name="Kautmanova I."/>
            <person name="Kiss B."/>
            <person name="Kocsube S."/>
            <person name="Kotiranta H."/>
            <person name="LaButti K.M."/>
            <person name="Lechner B.E."/>
            <person name="Liimatainen K."/>
            <person name="Lipzen A."/>
            <person name="Lukacs Z."/>
            <person name="Mihaltcheva S."/>
            <person name="Morgado L.N."/>
            <person name="Niskanen T."/>
            <person name="Noordeloos M.E."/>
            <person name="Ohm R.A."/>
            <person name="Ortiz-Santana B."/>
            <person name="Ovrebo C."/>
            <person name="Racz N."/>
            <person name="Riley R."/>
            <person name="Savchenko A."/>
            <person name="Shiryaev A."/>
            <person name="Soop K."/>
            <person name="Spirin V."/>
            <person name="Szebenyi C."/>
            <person name="Tomsovsky M."/>
            <person name="Tulloss R.E."/>
            <person name="Uehling J."/>
            <person name="Grigoriev I.V."/>
            <person name="Vagvolgyi C."/>
            <person name="Papp T."/>
            <person name="Martin F.M."/>
            <person name="Miettinen O."/>
            <person name="Hibbett D.S."/>
            <person name="Nagy L.G."/>
        </authorList>
    </citation>
    <scope>NUCLEOTIDE SEQUENCE [LARGE SCALE GENOMIC DNA]</scope>
    <source>
        <strain evidence="1 2">NL-1719</strain>
    </source>
</reference>
<dbReference type="EMBL" id="ML208369">
    <property type="protein sequence ID" value="TFK67700.1"/>
    <property type="molecule type" value="Genomic_DNA"/>
</dbReference>